<dbReference type="Gramene" id="PHT88076">
    <property type="protein sequence ID" value="PHT88076"/>
    <property type="gene ID" value="T459_10182"/>
</dbReference>
<reference evidence="1 2" key="2">
    <citation type="journal article" date="2017" name="Genome Biol.">
        <title>New reference genome sequences of hot pepper reveal the massive evolution of plant disease-resistance genes by retroduplication.</title>
        <authorList>
            <person name="Kim S."/>
            <person name="Park J."/>
            <person name="Yeom S.I."/>
            <person name="Kim Y.M."/>
            <person name="Seo E."/>
            <person name="Kim K.T."/>
            <person name="Kim M.S."/>
            <person name="Lee J.M."/>
            <person name="Cheong K."/>
            <person name="Shin H.S."/>
            <person name="Kim S.B."/>
            <person name="Han K."/>
            <person name="Lee J."/>
            <person name="Park M."/>
            <person name="Lee H.A."/>
            <person name="Lee H.Y."/>
            <person name="Lee Y."/>
            <person name="Oh S."/>
            <person name="Lee J.H."/>
            <person name="Choi E."/>
            <person name="Choi E."/>
            <person name="Lee S.E."/>
            <person name="Jeon J."/>
            <person name="Kim H."/>
            <person name="Choi G."/>
            <person name="Song H."/>
            <person name="Lee J."/>
            <person name="Lee S.C."/>
            <person name="Kwon J.K."/>
            <person name="Lee H.Y."/>
            <person name="Koo N."/>
            <person name="Hong Y."/>
            <person name="Kim R.W."/>
            <person name="Kang W.H."/>
            <person name="Huh J.H."/>
            <person name="Kang B.C."/>
            <person name="Yang T.J."/>
            <person name="Lee Y.H."/>
            <person name="Bennetzen J.L."/>
            <person name="Choi D."/>
        </authorList>
    </citation>
    <scope>NUCLEOTIDE SEQUENCE [LARGE SCALE GENOMIC DNA]</scope>
    <source>
        <strain evidence="2">cv. CM334</strain>
    </source>
</reference>
<dbReference type="PANTHER" id="PTHR48050">
    <property type="entry name" value="STEROL 3-BETA-GLUCOSYLTRANSFERASE"/>
    <property type="match status" value="1"/>
</dbReference>
<dbReference type="Proteomes" id="UP000222542">
    <property type="component" value="Unassembled WGS sequence"/>
</dbReference>
<dbReference type="STRING" id="4072.A0A2G3A1J6"/>
<dbReference type="Gene3D" id="3.40.50.2000">
    <property type="entry name" value="Glycogen Phosphorylase B"/>
    <property type="match status" value="1"/>
</dbReference>
<evidence type="ECO:0000313" key="2">
    <source>
        <dbReference type="Proteomes" id="UP000222542"/>
    </source>
</evidence>
<dbReference type="OMA" id="VNEVCIS"/>
<dbReference type="AlphaFoldDB" id="A0A2G3A1J6"/>
<proteinExistence type="predicted"/>
<reference evidence="1 2" key="1">
    <citation type="journal article" date="2014" name="Nat. Genet.">
        <title>Genome sequence of the hot pepper provides insights into the evolution of pungency in Capsicum species.</title>
        <authorList>
            <person name="Kim S."/>
            <person name="Park M."/>
            <person name="Yeom S.I."/>
            <person name="Kim Y.M."/>
            <person name="Lee J.M."/>
            <person name="Lee H.A."/>
            <person name="Seo E."/>
            <person name="Choi J."/>
            <person name="Cheong K."/>
            <person name="Kim K.T."/>
            <person name="Jung K."/>
            <person name="Lee G.W."/>
            <person name="Oh S.K."/>
            <person name="Bae C."/>
            <person name="Kim S.B."/>
            <person name="Lee H.Y."/>
            <person name="Kim S.Y."/>
            <person name="Kim M.S."/>
            <person name="Kang B.C."/>
            <person name="Jo Y.D."/>
            <person name="Yang H.B."/>
            <person name="Jeong H.J."/>
            <person name="Kang W.H."/>
            <person name="Kwon J.K."/>
            <person name="Shin C."/>
            <person name="Lim J.Y."/>
            <person name="Park J.H."/>
            <person name="Huh J.H."/>
            <person name="Kim J.S."/>
            <person name="Kim B.D."/>
            <person name="Cohen O."/>
            <person name="Paran I."/>
            <person name="Suh M.C."/>
            <person name="Lee S.B."/>
            <person name="Kim Y.K."/>
            <person name="Shin Y."/>
            <person name="Noh S.J."/>
            <person name="Park J."/>
            <person name="Seo Y.S."/>
            <person name="Kwon S.Y."/>
            <person name="Kim H.A."/>
            <person name="Park J.M."/>
            <person name="Kim H.J."/>
            <person name="Choi S.B."/>
            <person name="Bosland P.W."/>
            <person name="Reeves G."/>
            <person name="Jo S.H."/>
            <person name="Lee B.W."/>
            <person name="Cho H.T."/>
            <person name="Choi H.S."/>
            <person name="Lee M.S."/>
            <person name="Yu Y."/>
            <person name="Do Choi Y."/>
            <person name="Park B.S."/>
            <person name="van Deynze A."/>
            <person name="Ashrafi H."/>
            <person name="Hill T."/>
            <person name="Kim W.T."/>
            <person name="Pai H.S."/>
            <person name="Ahn H.K."/>
            <person name="Yeam I."/>
            <person name="Giovannoni J.J."/>
            <person name="Rose J.K."/>
            <person name="Sorensen I."/>
            <person name="Lee S.J."/>
            <person name="Kim R.W."/>
            <person name="Choi I.Y."/>
            <person name="Choi B.S."/>
            <person name="Lim J.S."/>
            <person name="Lee Y.H."/>
            <person name="Choi D."/>
        </authorList>
    </citation>
    <scope>NUCLEOTIDE SEQUENCE [LARGE SCALE GENOMIC DNA]</scope>
    <source>
        <strain evidence="2">cv. CM334</strain>
    </source>
</reference>
<dbReference type="EMBL" id="AYRZ02000003">
    <property type="protein sequence ID" value="PHT88076.1"/>
    <property type="molecule type" value="Genomic_DNA"/>
</dbReference>
<accession>A0A2G3A1J6</accession>
<sequence>MGFLKNPHAFLRVLGTALDISDSRFILFSAGYEPLEAAIDSYTKEVSACSEQIEQSNGGVSLFGGRLFCFSGGSTAAALQAGVPQVCFTIEFLQLIAISAACPPVISFETFLVICPFMLDQFYWAERMYWLGVAPEPLRREHLLPDKDEDFYIKEAANMLVRVLAYSQSSEVKTRALQISNKLSNEDGVSEAVRLIKEELRSSR</sequence>
<gene>
    <name evidence="1" type="ORF">T459_10182</name>
</gene>
<name>A0A2G3A1J6_CAPAN</name>
<comment type="caution">
    <text evidence="1">The sequence shown here is derived from an EMBL/GenBank/DDBJ whole genome shotgun (WGS) entry which is preliminary data.</text>
</comment>
<protein>
    <submittedName>
        <fullName evidence="1">Uncharacterized protein</fullName>
    </submittedName>
</protein>
<dbReference type="SUPFAM" id="SSF53756">
    <property type="entry name" value="UDP-Glycosyltransferase/glycogen phosphorylase"/>
    <property type="match status" value="1"/>
</dbReference>
<dbReference type="InterPro" id="IPR050426">
    <property type="entry name" value="Glycosyltransferase_28"/>
</dbReference>
<keyword evidence="2" id="KW-1185">Reference proteome</keyword>
<dbReference type="PANTHER" id="PTHR48050:SF11">
    <property type="entry name" value="GLYCOSYLTRANSFERASE"/>
    <property type="match status" value="1"/>
</dbReference>
<evidence type="ECO:0000313" key="1">
    <source>
        <dbReference type="EMBL" id="PHT88076.1"/>
    </source>
</evidence>
<organism evidence="1 2">
    <name type="scientific">Capsicum annuum</name>
    <name type="common">Capsicum pepper</name>
    <dbReference type="NCBI Taxonomy" id="4072"/>
    <lineage>
        <taxon>Eukaryota</taxon>
        <taxon>Viridiplantae</taxon>
        <taxon>Streptophyta</taxon>
        <taxon>Embryophyta</taxon>
        <taxon>Tracheophyta</taxon>
        <taxon>Spermatophyta</taxon>
        <taxon>Magnoliopsida</taxon>
        <taxon>eudicotyledons</taxon>
        <taxon>Gunneridae</taxon>
        <taxon>Pentapetalae</taxon>
        <taxon>asterids</taxon>
        <taxon>lamiids</taxon>
        <taxon>Solanales</taxon>
        <taxon>Solanaceae</taxon>
        <taxon>Solanoideae</taxon>
        <taxon>Capsiceae</taxon>
        <taxon>Capsicum</taxon>
    </lineage>
</organism>